<reference evidence="1" key="1">
    <citation type="journal article" date="2013" name="Proc. Natl. Acad. Sci. U.S.A.">
        <title>Mapping gene clusters within arrayed metagenomic libraries to expand the structural diversity of biomedically relevant natural products.</title>
        <authorList>
            <person name="Owen J.G."/>
            <person name="Reddy B.V."/>
            <person name="Ternei M.A."/>
            <person name="Charlop-Powers Z."/>
            <person name="Calle P.Y."/>
            <person name="Kim J.H."/>
            <person name="Brady S.F."/>
        </authorList>
    </citation>
    <scope>NUCLEOTIDE SEQUENCE</scope>
</reference>
<dbReference type="EMBL" id="KF264561">
    <property type="protein sequence ID" value="AGS49885.1"/>
    <property type="molecule type" value="Genomic_DNA"/>
</dbReference>
<dbReference type="Gene3D" id="1.10.790.20">
    <property type="entry name" value="Domain of unknown function DUF1476"/>
    <property type="match status" value="1"/>
</dbReference>
<dbReference type="InterPro" id="IPR009945">
    <property type="entry name" value="ATPase_inh_sub_z"/>
</dbReference>
<proteinExistence type="predicted"/>
<protein>
    <submittedName>
        <fullName evidence="1">Uncharacterized protein</fullName>
    </submittedName>
</protein>
<accession>S5TLK2</accession>
<dbReference type="Pfam" id="PF07345">
    <property type="entry name" value="ATPaseInh_sub_z"/>
    <property type="match status" value="1"/>
</dbReference>
<dbReference type="AlphaFoldDB" id="S5TLK2"/>
<evidence type="ECO:0000313" key="1">
    <source>
        <dbReference type="EMBL" id="AGS49885.1"/>
    </source>
</evidence>
<sequence length="67" mass="6940">MGYSGAALTAYAVEVHLTDFDAPGDGDIVDKITADLHGAGLPARASEVRAQLNAFHREALVQTGATD</sequence>
<organism evidence="1">
    <name type="scientific">uncultured bacterium esnapd21</name>
    <dbReference type="NCBI Taxonomy" id="1366603"/>
    <lineage>
        <taxon>Bacteria</taxon>
        <taxon>environmental samples</taxon>
    </lineage>
</organism>
<name>S5TLK2_9BACT</name>
<dbReference type="InterPro" id="IPR038293">
    <property type="entry name" value="ATPase_inh_sub_z_sf"/>
</dbReference>